<reference evidence="1" key="1">
    <citation type="submission" date="2006-10" db="EMBL/GenBank/DDBJ databases">
        <authorList>
            <person name="Amadeo P."/>
            <person name="Zhao Q."/>
            <person name="Wortman J."/>
            <person name="Fraser-Liggett C."/>
            <person name="Carlton J."/>
        </authorList>
    </citation>
    <scope>NUCLEOTIDE SEQUENCE</scope>
    <source>
        <strain evidence="1">G3</strain>
    </source>
</reference>
<dbReference type="EMBL" id="DS122448">
    <property type="protein sequence ID" value="EAX77821.1"/>
    <property type="molecule type" value="Genomic_DNA"/>
</dbReference>
<name>A2GYE7_TRIV3</name>
<dbReference type="Proteomes" id="UP000001542">
    <property type="component" value="Unassembled WGS sequence"/>
</dbReference>
<dbReference type="InParanoid" id="A2GYE7"/>
<evidence type="ECO:0000313" key="1">
    <source>
        <dbReference type="EMBL" id="EAX77821.1"/>
    </source>
</evidence>
<evidence type="ECO:0000313" key="2">
    <source>
        <dbReference type="Proteomes" id="UP000001542"/>
    </source>
</evidence>
<sequence>MPKSDEIYRVGQRLKGFTPKYSFAWKELTKQFGVEIKHQVLKDIAIEVASRLQIPLDRDAKRRKSVLIKWFDDNWEAIGTIITEYTVMNDQIYHNIAATQNAEAK</sequence>
<keyword evidence="2" id="KW-1185">Reference proteome</keyword>
<dbReference type="VEuPathDB" id="TrichDB:TVAG_459990"/>
<accession>A2GYE7</accession>
<organism evidence="1 2">
    <name type="scientific">Trichomonas vaginalis (strain ATCC PRA-98 / G3)</name>
    <dbReference type="NCBI Taxonomy" id="412133"/>
    <lineage>
        <taxon>Eukaryota</taxon>
        <taxon>Metamonada</taxon>
        <taxon>Parabasalia</taxon>
        <taxon>Trichomonadida</taxon>
        <taxon>Trichomonadidae</taxon>
        <taxon>Trichomonas</taxon>
    </lineage>
</organism>
<dbReference type="VEuPathDB" id="TrichDB:TVAGG3_0995250"/>
<gene>
    <name evidence="1" type="ORF">TVAG_459990</name>
</gene>
<dbReference type="KEGG" id="tva:4735238"/>
<protein>
    <submittedName>
        <fullName evidence="1">Uncharacterized protein</fullName>
    </submittedName>
</protein>
<dbReference type="AlphaFoldDB" id="A2GYE7"/>
<proteinExistence type="predicted"/>
<reference evidence="1" key="2">
    <citation type="journal article" date="2007" name="Science">
        <title>Draft genome sequence of the sexually transmitted pathogen Trichomonas vaginalis.</title>
        <authorList>
            <person name="Carlton J.M."/>
            <person name="Hirt R.P."/>
            <person name="Silva J.C."/>
            <person name="Delcher A.L."/>
            <person name="Schatz M."/>
            <person name="Zhao Q."/>
            <person name="Wortman J.R."/>
            <person name="Bidwell S.L."/>
            <person name="Alsmark U.C.M."/>
            <person name="Besteiro S."/>
            <person name="Sicheritz-Ponten T."/>
            <person name="Noel C.J."/>
            <person name="Dacks J.B."/>
            <person name="Foster P.G."/>
            <person name="Simillion C."/>
            <person name="Van de Peer Y."/>
            <person name="Miranda-Saavedra D."/>
            <person name="Barton G.J."/>
            <person name="Westrop G.D."/>
            <person name="Mueller S."/>
            <person name="Dessi D."/>
            <person name="Fiori P.L."/>
            <person name="Ren Q."/>
            <person name="Paulsen I."/>
            <person name="Zhang H."/>
            <person name="Bastida-Corcuera F.D."/>
            <person name="Simoes-Barbosa A."/>
            <person name="Brown M.T."/>
            <person name="Hayes R.D."/>
            <person name="Mukherjee M."/>
            <person name="Okumura C.Y."/>
            <person name="Schneider R."/>
            <person name="Smith A.J."/>
            <person name="Vanacova S."/>
            <person name="Villalvazo M."/>
            <person name="Haas B.J."/>
            <person name="Pertea M."/>
            <person name="Feldblyum T.V."/>
            <person name="Utterback T.R."/>
            <person name="Shu C.L."/>
            <person name="Osoegawa K."/>
            <person name="de Jong P.J."/>
            <person name="Hrdy I."/>
            <person name="Horvathova L."/>
            <person name="Zubacova Z."/>
            <person name="Dolezal P."/>
            <person name="Malik S.B."/>
            <person name="Logsdon J.M. Jr."/>
            <person name="Henze K."/>
            <person name="Gupta A."/>
            <person name="Wang C.C."/>
            <person name="Dunne R.L."/>
            <person name="Upcroft J.A."/>
            <person name="Upcroft P."/>
            <person name="White O."/>
            <person name="Salzberg S.L."/>
            <person name="Tang P."/>
            <person name="Chiu C.-H."/>
            <person name="Lee Y.-S."/>
            <person name="Embley T.M."/>
            <person name="Coombs G.H."/>
            <person name="Mottram J.C."/>
            <person name="Tachezy J."/>
            <person name="Fraser-Liggett C.M."/>
            <person name="Johnson P.J."/>
        </authorList>
    </citation>
    <scope>NUCLEOTIDE SEQUENCE [LARGE SCALE GENOMIC DNA]</scope>
    <source>
        <strain evidence="1">G3</strain>
    </source>
</reference>